<reference evidence="1 2" key="1">
    <citation type="journal article" date="2018" name="Nat. Genet.">
        <title>The Rosa genome provides new insights in the design of modern roses.</title>
        <authorList>
            <person name="Bendahmane M."/>
        </authorList>
    </citation>
    <scope>NUCLEOTIDE SEQUENCE [LARGE SCALE GENOMIC DNA]</scope>
    <source>
        <strain evidence="2">cv. Old Blush</strain>
    </source>
</reference>
<keyword evidence="2" id="KW-1185">Reference proteome</keyword>
<organism evidence="1 2">
    <name type="scientific">Rosa chinensis</name>
    <name type="common">China rose</name>
    <dbReference type="NCBI Taxonomy" id="74649"/>
    <lineage>
        <taxon>Eukaryota</taxon>
        <taxon>Viridiplantae</taxon>
        <taxon>Streptophyta</taxon>
        <taxon>Embryophyta</taxon>
        <taxon>Tracheophyta</taxon>
        <taxon>Spermatophyta</taxon>
        <taxon>Magnoliopsida</taxon>
        <taxon>eudicotyledons</taxon>
        <taxon>Gunneridae</taxon>
        <taxon>Pentapetalae</taxon>
        <taxon>rosids</taxon>
        <taxon>fabids</taxon>
        <taxon>Rosales</taxon>
        <taxon>Rosaceae</taxon>
        <taxon>Rosoideae</taxon>
        <taxon>Rosoideae incertae sedis</taxon>
        <taxon>Rosa</taxon>
    </lineage>
</organism>
<dbReference type="Gramene" id="PRQ39270">
    <property type="protein sequence ID" value="PRQ39270"/>
    <property type="gene ID" value="RchiOBHm_Chr4g0423311"/>
</dbReference>
<gene>
    <name evidence="1" type="ORF">RchiOBHm_Chr4g0423311</name>
</gene>
<sequence length="50" mass="5775">MRSITISSSNGFSIFQSFWFLVVPRSSISLPKWENGFVEFVKMNMNGLRT</sequence>
<protein>
    <submittedName>
        <fullName evidence="1">Uncharacterized protein</fullName>
    </submittedName>
</protein>
<proteinExistence type="predicted"/>
<name>A0A2P6QYK7_ROSCH</name>
<dbReference type="Proteomes" id="UP000238479">
    <property type="component" value="Chromosome 4"/>
</dbReference>
<accession>A0A2P6QYK7</accession>
<dbReference type="AlphaFoldDB" id="A0A2P6QYK7"/>
<evidence type="ECO:0000313" key="1">
    <source>
        <dbReference type="EMBL" id="PRQ39270.1"/>
    </source>
</evidence>
<comment type="caution">
    <text evidence="1">The sequence shown here is derived from an EMBL/GenBank/DDBJ whole genome shotgun (WGS) entry which is preliminary data.</text>
</comment>
<dbReference type="EMBL" id="PDCK01000042">
    <property type="protein sequence ID" value="PRQ39270.1"/>
    <property type="molecule type" value="Genomic_DNA"/>
</dbReference>
<evidence type="ECO:0000313" key="2">
    <source>
        <dbReference type="Proteomes" id="UP000238479"/>
    </source>
</evidence>